<evidence type="ECO:0000313" key="6">
    <source>
        <dbReference type="EMBL" id="MFC0050705.1"/>
    </source>
</evidence>
<dbReference type="GO" id="GO:0016787">
    <property type="term" value="F:hydrolase activity"/>
    <property type="evidence" value="ECO:0007669"/>
    <property type="project" value="UniProtKB-KW"/>
</dbReference>
<proteinExistence type="predicted"/>
<dbReference type="CDD" id="cd10973">
    <property type="entry name" value="CE4_DAC_u4_5s"/>
    <property type="match status" value="1"/>
</dbReference>
<evidence type="ECO:0000259" key="5">
    <source>
        <dbReference type="PROSITE" id="PS51677"/>
    </source>
</evidence>
<feature type="domain" description="Ig-like" evidence="4">
    <location>
        <begin position="264"/>
        <end position="319"/>
    </location>
</feature>
<dbReference type="SUPFAM" id="SSF88713">
    <property type="entry name" value="Glycoside hydrolase/deacetylase"/>
    <property type="match status" value="1"/>
</dbReference>
<feature type="chain" id="PRO_5045336714" evidence="3">
    <location>
        <begin position="21"/>
        <end position="341"/>
    </location>
</feature>
<evidence type="ECO:0000256" key="2">
    <source>
        <dbReference type="ARBA" id="ARBA00022729"/>
    </source>
</evidence>
<evidence type="ECO:0000259" key="4">
    <source>
        <dbReference type="PROSITE" id="PS50835"/>
    </source>
</evidence>
<evidence type="ECO:0000313" key="7">
    <source>
        <dbReference type="Proteomes" id="UP001589813"/>
    </source>
</evidence>
<dbReference type="PROSITE" id="PS51677">
    <property type="entry name" value="NODB"/>
    <property type="match status" value="1"/>
</dbReference>
<dbReference type="EMBL" id="JBHLXP010000011">
    <property type="protein sequence ID" value="MFC0050705.1"/>
    <property type="molecule type" value="Genomic_DNA"/>
</dbReference>
<evidence type="ECO:0000256" key="1">
    <source>
        <dbReference type="ARBA" id="ARBA00004613"/>
    </source>
</evidence>
<dbReference type="Proteomes" id="UP001589813">
    <property type="component" value="Unassembled WGS sequence"/>
</dbReference>
<feature type="signal peptide" evidence="3">
    <location>
        <begin position="1"/>
        <end position="20"/>
    </location>
</feature>
<dbReference type="PROSITE" id="PS51257">
    <property type="entry name" value="PROKAR_LIPOPROTEIN"/>
    <property type="match status" value="1"/>
</dbReference>
<dbReference type="InterPro" id="IPR011330">
    <property type="entry name" value="Glyco_hydro/deAcase_b/a-brl"/>
</dbReference>
<sequence length="341" mass="38121">MMNKSLFLACALFTACATQAAVILQYHHVDTGTPRTTSVTPAEFRQQMQHLKDLGYQVVSLDTIIDGLVRNQPLADNAVAITFDDGFANVFTNARPILKEFNYPYTMFLGPALIDRREGPVLSWPQIQTMQQEGVIIANHSSYHHRLAVPNKGESKAQWRQRVKTDILLAQQQLEEKLGQKRKWLAYPYGDFSAELEALVSELGFIGIGQQSGAVGPGVSLTRIPRYPSSSQFAAMKHFVPKLKTLALPVTDYSGADPVSTTNPPVLTLSVDSSDFRTTSLNCFFDGKPLPLKWLDADTFRVQATAPLKLNHNRYNCTAPSRSKPGYFYWFSQPWVFVSDK</sequence>
<dbReference type="PROSITE" id="PS50835">
    <property type="entry name" value="IG_LIKE"/>
    <property type="match status" value="1"/>
</dbReference>
<comment type="caution">
    <text evidence="6">The sequence shown here is derived from an EMBL/GenBank/DDBJ whole genome shotgun (WGS) entry which is preliminary data.</text>
</comment>
<feature type="domain" description="NodB homology" evidence="5">
    <location>
        <begin position="77"/>
        <end position="341"/>
    </location>
</feature>
<organism evidence="6 7">
    <name type="scientific">Rheinheimera tilapiae</name>
    <dbReference type="NCBI Taxonomy" id="875043"/>
    <lineage>
        <taxon>Bacteria</taxon>
        <taxon>Pseudomonadati</taxon>
        <taxon>Pseudomonadota</taxon>
        <taxon>Gammaproteobacteria</taxon>
        <taxon>Chromatiales</taxon>
        <taxon>Chromatiaceae</taxon>
        <taxon>Rheinheimera</taxon>
    </lineage>
</organism>
<accession>A0ABV6BIK6</accession>
<dbReference type="RefSeq" id="WP_377248808.1">
    <property type="nucleotide sequence ID" value="NZ_JBHLXP010000011.1"/>
</dbReference>
<protein>
    <submittedName>
        <fullName evidence="6">Polysaccharide deacetylase family protein</fullName>
        <ecNumber evidence="6">3.-.-.-</ecNumber>
    </submittedName>
</protein>
<dbReference type="PANTHER" id="PTHR34216:SF3">
    <property type="entry name" value="POLY-BETA-1,6-N-ACETYL-D-GLUCOSAMINE N-DEACETYLASE"/>
    <property type="match status" value="1"/>
</dbReference>
<dbReference type="EC" id="3.-.-.-" evidence="6"/>
<dbReference type="InterPro" id="IPR007110">
    <property type="entry name" value="Ig-like_dom"/>
</dbReference>
<name>A0ABV6BIK6_9GAMM</name>
<keyword evidence="2 3" id="KW-0732">Signal</keyword>
<keyword evidence="6" id="KW-0378">Hydrolase</keyword>
<keyword evidence="7" id="KW-1185">Reference proteome</keyword>
<dbReference type="Pfam" id="PF01522">
    <property type="entry name" value="Polysacc_deac_1"/>
    <property type="match status" value="1"/>
</dbReference>
<reference evidence="6 7" key="1">
    <citation type="submission" date="2024-09" db="EMBL/GenBank/DDBJ databases">
        <authorList>
            <person name="Sun Q."/>
            <person name="Mori K."/>
        </authorList>
    </citation>
    <scope>NUCLEOTIDE SEQUENCE [LARGE SCALE GENOMIC DNA]</scope>
    <source>
        <strain evidence="6 7">KCTC 23315</strain>
    </source>
</reference>
<evidence type="ECO:0000256" key="3">
    <source>
        <dbReference type="SAM" id="SignalP"/>
    </source>
</evidence>
<dbReference type="InterPro" id="IPR002509">
    <property type="entry name" value="NODB_dom"/>
</dbReference>
<dbReference type="PANTHER" id="PTHR34216">
    <property type="match status" value="1"/>
</dbReference>
<dbReference type="InterPro" id="IPR051398">
    <property type="entry name" value="Polysacch_Deacetylase"/>
</dbReference>
<gene>
    <name evidence="6" type="ORF">ACFFJP_20680</name>
</gene>
<dbReference type="Gene3D" id="3.20.20.370">
    <property type="entry name" value="Glycoside hydrolase/deacetylase"/>
    <property type="match status" value="1"/>
</dbReference>
<comment type="subcellular location">
    <subcellularLocation>
        <location evidence="1">Secreted</location>
    </subcellularLocation>
</comment>